<keyword evidence="1" id="KW-0732">Signal</keyword>
<dbReference type="SMART" id="SM00236">
    <property type="entry name" value="fCBD"/>
    <property type="match status" value="1"/>
</dbReference>
<accession>A0A6G0XNN7</accession>
<keyword evidence="5" id="KW-1185">Reference proteome</keyword>
<evidence type="ECO:0000313" key="5">
    <source>
        <dbReference type="Proteomes" id="UP000481153"/>
    </source>
</evidence>
<feature type="compositionally biased region" description="Pro residues" evidence="2">
    <location>
        <begin position="229"/>
        <end position="246"/>
    </location>
</feature>
<dbReference type="EMBL" id="VJMJ01000032">
    <property type="protein sequence ID" value="KAF0742004.1"/>
    <property type="molecule type" value="Genomic_DNA"/>
</dbReference>
<evidence type="ECO:0000259" key="3">
    <source>
        <dbReference type="PROSITE" id="PS51164"/>
    </source>
</evidence>
<comment type="caution">
    <text evidence="4">The sequence shown here is derived from an EMBL/GenBank/DDBJ whole genome shotgun (WGS) entry which is preliminary data.</text>
</comment>
<dbReference type="PROSITE" id="PS00562">
    <property type="entry name" value="CBM1_1"/>
    <property type="match status" value="1"/>
</dbReference>
<feature type="region of interest" description="Disordered" evidence="2">
    <location>
        <begin position="164"/>
        <end position="252"/>
    </location>
</feature>
<gene>
    <name evidence="4" type="ORF">Ae201684_002941</name>
</gene>
<evidence type="ECO:0000313" key="4">
    <source>
        <dbReference type="EMBL" id="KAF0742004.1"/>
    </source>
</evidence>
<dbReference type="AlphaFoldDB" id="A0A6G0XNN7"/>
<reference evidence="4 5" key="1">
    <citation type="submission" date="2019-07" db="EMBL/GenBank/DDBJ databases">
        <title>Genomics analysis of Aphanomyces spp. identifies a new class of oomycete effector associated with host adaptation.</title>
        <authorList>
            <person name="Gaulin E."/>
        </authorList>
    </citation>
    <scope>NUCLEOTIDE SEQUENCE [LARGE SCALE GENOMIC DNA]</scope>
    <source>
        <strain evidence="4 5">ATCC 201684</strain>
    </source>
</reference>
<dbReference type="GO" id="GO:0005576">
    <property type="term" value="C:extracellular region"/>
    <property type="evidence" value="ECO:0007669"/>
    <property type="project" value="InterPro"/>
</dbReference>
<protein>
    <recommendedName>
        <fullName evidence="3">CBM1 domain-containing protein</fullName>
    </recommendedName>
</protein>
<dbReference type="Proteomes" id="UP000481153">
    <property type="component" value="Unassembled WGS sequence"/>
</dbReference>
<name>A0A6G0XNN7_9STRA</name>
<evidence type="ECO:0000256" key="2">
    <source>
        <dbReference type="SAM" id="MobiDB-lite"/>
    </source>
</evidence>
<dbReference type="Pfam" id="PF00734">
    <property type="entry name" value="CBM_1"/>
    <property type="match status" value="1"/>
</dbReference>
<dbReference type="InterPro" id="IPR000254">
    <property type="entry name" value="CBD"/>
</dbReference>
<sequence length="292" mass="31421">MGGTPWRAFAYIEPCGPNNSNSCVNEMAFSFKFQNSATWGGWINLLFFGDSNKVLGLWPNKGMQLVGFPPGDMPNTWAGNLTMVDGEWYDVKVTLGINSSTYMTAQIAHGDTFVKWTSPEPRTALNRAYIGMYTFSPAGPAVTLSLKNFCMGKDNTCNWKCGSGGPTPSSAPTKKPTSAPTQQPTSGPTQRPTSAPTQRPTSVPVPTQRPTSAPTQRPTSAPSSSPSRRPTPTPSKSPVTRPPATPSPSSIGNVPAYGQCGGNNYQGSTECVADYHCNEYSEWYSQCIPNHY</sequence>
<dbReference type="VEuPathDB" id="FungiDB:AeMF1_005587"/>
<dbReference type="InterPro" id="IPR035971">
    <property type="entry name" value="CBD_sf"/>
</dbReference>
<dbReference type="PROSITE" id="PS51164">
    <property type="entry name" value="CBM1_2"/>
    <property type="match status" value="1"/>
</dbReference>
<dbReference type="GO" id="GO:0005975">
    <property type="term" value="P:carbohydrate metabolic process"/>
    <property type="evidence" value="ECO:0007669"/>
    <property type="project" value="InterPro"/>
</dbReference>
<feature type="compositionally biased region" description="Polar residues" evidence="2">
    <location>
        <begin position="195"/>
        <end position="205"/>
    </location>
</feature>
<dbReference type="SUPFAM" id="SSF57180">
    <property type="entry name" value="Cellulose-binding domain"/>
    <property type="match status" value="1"/>
</dbReference>
<feature type="compositionally biased region" description="Low complexity" evidence="2">
    <location>
        <begin position="206"/>
        <end position="228"/>
    </location>
</feature>
<proteinExistence type="predicted"/>
<feature type="domain" description="CBM1" evidence="3">
    <location>
        <begin position="252"/>
        <end position="288"/>
    </location>
</feature>
<organism evidence="4 5">
    <name type="scientific">Aphanomyces euteiches</name>
    <dbReference type="NCBI Taxonomy" id="100861"/>
    <lineage>
        <taxon>Eukaryota</taxon>
        <taxon>Sar</taxon>
        <taxon>Stramenopiles</taxon>
        <taxon>Oomycota</taxon>
        <taxon>Saprolegniomycetes</taxon>
        <taxon>Saprolegniales</taxon>
        <taxon>Verrucalvaceae</taxon>
        <taxon>Aphanomyces</taxon>
    </lineage>
</organism>
<evidence type="ECO:0000256" key="1">
    <source>
        <dbReference type="ARBA" id="ARBA00022729"/>
    </source>
</evidence>
<dbReference type="GO" id="GO:0030248">
    <property type="term" value="F:cellulose binding"/>
    <property type="evidence" value="ECO:0007669"/>
    <property type="project" value="InterPro"/>
</dbReference>
<feature type="compositionally biased region" description="Low complexity" evidence="2">
    <location>
        <begin position="166"/>
        <end position="194"/>
    </location>
</feature>